<evidence type="ECO:0000256" key="1">
    <source>
        <dbReference type="SAM" id="Phobius"/>
    </source>
</evidence>
<keyword evidence="1" id="KW-0472">Membrane</keyword>
<name>Q6YWC2_ORYSJ</name>
<dbReference type="Proteomes" id="UP000000763">
    <property type="component" value="Chromosome 9"/>
</dbReference>
<keyword evidence="1" id="KW-0812">Transmembrane</keyword>
<feature type="transmembrane region" description="Helical" evidence="1">
    <location>
        <begin position="12"/>
        <end position="34"/>
    </location>
</feature>
<gene>
    <name evidence="3" type="ORF">P0501E09.1</name>
    <name evidence="2" type="ORF">P0584E12.28</name>
</gene>
<keyword evidence="1" id="KW-1133">Transmembrane helix</keyword>
<dbReference type="EMBL" id="AP005787">
    <property type="protein sequence ID" value="BAD17564.1"/>
    <property type="molecule type" value="Genomic_DNA"/>
</dbReference>
<reference evidence="2" key="1">
    <citation type="submission" date="2002-07" db="EMBL/GenBank/DDBJ databases">
        <title>Oryza sativa nipponbare(GA3) genomic DNA, chromosome 9, PAC clone:P0584E12.</title>
        <authorList>
            <person name="Sasaki T."/>
            <person name="Matsumoto T."/>
            <person name="Hattori M."/>
            <person name="Sakaki Y."/>
            <person name="Katayose Y."/>
        </authorList>
    </citation>
    <scope>NUCLEOTIDE SEQUENCE</scope>
</reference>
<accession>Q6YWC2</accession>
<sequence>MWYLMLVKLIIYLDPGSLFTAVYFQPWLWILLMAMESDWRVIAMVTPAPPGGWDFSSDDAL</sequence>
<evidence type="ECO:0000313" key="4">
    <source>
        <dbReference type="Proteomes" id="UP000000763"/>
    </source>
</evidence>
<reference evidence="3" key="2">
    <citation type="submission" date="2002-09" db="EMBL/GenBank/DDBJ databases">
        <title>Oryza sativa nipponbare(GA3) genomic DNA, chromosome 9, PAC clone:P0501E09.</title>
        <authorList>
            <person name="Sasaki T."/>
            <person name="Matsumoto T."/>
            <person name="Hattori M."/>
            <person name="Sakaki Y."/>
            <person name="Katayose Y."/>
        </authorList>
    </citation>
    <scope>NUCLEOTIDE SEQUENCE</scope>
</reference>
<dbReference type="AlphaFoldDB" id="Q6YWC2"/>
<reference evidence="4" key="4">
    <citation type="journal article" date="2008" name="Nucleic Acids Res.">
        <title>The rice annotation project database (RAP-DB): 2008 update.</title>
        <authorList>
            <consortium name="The rice annotation project (RAP)"/>
        </authorList>
    </citation>
    <scope>GENOME REANNOTATION</scope>
    <source>
        <strain evidence="4">cv. Nipponbare</strain>
    </source>
</reference>
<proteinExistence type="predicted"/>
<dbReference type="EMBL" id="AP005591">
    <property type="protein sequence ID" value="BAD17397.1"/>
    <property type="molecule type" value="Genomic_DNA"/>
</dbReference>
<evidence type="ECO:0000313" key="3">
    <source>
        <dbReference type="EMBL" id="BAD17564.1"/>
    </source>
</evidence>
<organism evidence="3 4">
    <name type="scientific">Oryza sativa subsp. japonica</name>
    <name type="common">Rice</name>
    <dbReference type="NCBI Taxonomy" id="39947"/>
    <lineage>
        <taxon>Eukaryota</taxon>
        <taxon>Viridiplantae</taxon>
        <taxon>Streptophyta</taxon>
        <taxon>Embryophyta</taxon>
        <taxon>Tracheophyta</taxon>
        <taxon>Spermatophyta</taxon>
        <taxon>Magnoliopsida</taxon>
        <taxon>Liliopsida</taxon>
        <taxon>Poales</taxon>
        <taxon>Poaceae</taxon>
        <taxon>BOP clade</taxon>
        <taxon>Oryzoideae</taxon>
        <taxon>Oryzeae</taxon>
        <taxon>Oryzinae</taxon>
        <taxon>Oryza</taxon>
        <taxon>Oryza sativa</taxon>
    </lineage>
</organism>
<protein>
    <submittedName>
        <fullName evidence="3">Uncharacterized protein</fullName>
    </submittedName>
</protein>
<reference evidence="4" key="3">
    <citation type="journal article" date="2005" name="Nature">
        <title>The map-based sequence of the rice genome.</title>
        <authorList>
            <consortium name="International rice genome sequencing project (IRGSP)"/>
            <person name="Matsumoto T."/>
            <person name="Wu J."/>
            <person name="Kanamori H."/>
            <person name="Katayose Y."/>
            <person name="Fujisawa M."/>
            <person name="Namiki N."/>
            <person name="Mizuno H."/>
            <person name="Yamamoto K."/>
            <person name="Antonio B.A."/>
            <person name="Baba T."/>
            <person name="Sakata K."/>
            <person name="Nagamura Y."/>
            <person name="Aoki H."/>
            <person name="Arikawa K."/>
            <person name="Arita K."/>
            <person name="Bito T."/>
            <person name="Chiden Y."/>
            <person name="Fujitsuka N."/>
            <person name="Fukunaka R."/>
            <person name="Hamada M."/>
            <person name="Harada C."/>
            <person name="Hayashi A."/>
            <person name="Hijishita S."/>
            <person name="Honda M."/>
            <person name="Hosokawa S."/>
            <person name="Ichikawa Y."/>
            <person name="Idonuma A."/>
            <person name="Iijima M."/>
            <person name="Ikeda M."/>
            <person name="Ikeno M."/>
            <person name="Ito K."/>
            <person name="Ito S."/>
            <person name="Ito T."/>
            <person name="Ito Y."/>
            <person name="Ito Y."/>
            <person name="Iwabuchi A."/>
            <person name="Kamiya K."/>
            <person name="Karasawa W."/>
            <person name="Kurita K."/>
            <person name="Katagiri S."/>
            <person name="Kikuta A."/>
            <person name="Kobayashi H."/>
            <person name="Kobayashi N."/>
            <person name="Machita K."/>
            <person name="Maehara T."/>
            <person name="Masukawa M."/>
            <person name="Mizubayashi T."/>
            <person name="Mukai Y."/>
            <person name="Nagasaki H."/>
            <person name="Nagata Y."/>
            <person name="Naito S."/>
            <person name="Nakashima M."/>
            <person name="Nakama Y."/>
            <person name="Nakamichi Y."/>
            <person name="Nakamura M."/>
            <person name="Meguro A."/>
            <person name="Negishi M."/>
            <person name="Ohta I."/>
            <person name="Ohta T."/>
            <person name="Okamoto M."/>
            <person name="Ono N."/>
            <person name="Saji S."/>
            <person name="Sakaguchi M."/>
            <person name="Sakai K."/>
            <person name="Shibata M."/>
            <person name="Shimokawa T."/>
            <person name="Song J."/>
            <person name="Takazaki Y."/>
            <person name="Terasawa K."/>
            <person name="Tsugane M."/>
            <person name="Tsuji K."/>
            <person name="Ueda S."/>
            <person name="Waki K."/>
            <person name="Yamagata H."/>
            <person name="Yamamoto M."/>
            <person name="Yamamoto S."/>
            <person name="Yamane H."/>
            <person name="Yoshiki S."/>
            <person name="Yoshihara R."/>
            <person name="Yukawa K."/>
            <person name="Zhong H."/>
            <person name="Yano M."/>
            <person name="Yuan Q."/>
            <person name="Ouyang S."/>
            <person name="Liu J."/>
            <person name="Jones K.M."/>
            <person name="Gansberger K."/>
            <person name="Moffat K."/>
            <person name="Hill J."/>
            <person name="Bera J."/>
            <person name="Fadrosh D."/>
            <person name="Jin S."/>
            <person name="Johri S."/>
            <person name="Kim M."/>
            <person name="Overton L."/>
            <person name="Reardon M."/>
            <person name="Tsitrin T."/>
            <person name="Vuong H."/>
            <person name="Weaver B."/>
            <person name="Ciecko A."/>
            <person name="Tallon L."/>
            <person name="Jackson J."/>
            <person name="Pai G."/>
            <person name="Aken S.V."/>
            <person name="Utterback T."/>
            <person name="Reidmuller S."/>
            <person name="Feldblyum T."/>
            <person name="Hsiao J."/>
            <person name="Zismann V."/>
            <person name="Iobst S."/>
            <person name="de Vazeille A.R."/>
            <person name="Buell C.R."/>
            <person name="Ying K."/>
            <person name="Li Y."/>
            <person name="Lu T."/>
            <person name="Huang Y."/>
            <person name="Zhao Q."/>
            <person name="Feng Q."/>
            <person name="Zhang L."/>
            <person name="Zhu J."/>
            <person name="Weng Q."/>
            <person name="Mu J."/>
            <person name="Lu Y."/>
            <person name="Fan D."/>
            <person name="Liu Y."/>
            <person name="Guan J."/>
            <person name="Zhang Y."/>
            <person name="Yu S."/>
            <person name="Liu X."/>
            <person name="Zhang Y."/>
            <person name="Hong G."/>
            <person name="Han B."/>
            <person name="Choisne N."/>
            <person name="Demange N."/>
            <person name="Orjeda G."/>
            <person name="Samain S."/>
            <person name="Cattolico L."/>
            <person name="Pelletier E."/>
            <person name="Couloux A."/>
            <person name="Segurens B."/>
            <person name="Wincker P."/>
            <person name="D'Hont A."/>
            <person name="Scarpelli C."/>
            <person name="Weissenbach J."/>
            <person name="Salanoubat M."/>
            <person name="Quetier F."/>
            <person name="Yu Y."/>
            <person name="Kim H.R."/>
            <person name="Rambo T."/>
            <person name="Currie J."/>
            <person name="Collura K."/>
            <person name="Luo M."/>
            <person name="Yang T."/>
            <person name="Ammiraju J.S.S."/>
            <person name="Engler F."/>
            <person name="Soderlund C."/>
            <person name="Wing R.A."/>
            <person name="Palmer L.E."/>
            <person name="de la Bastide M."/>
            <person name="Spiegel L."/>
            <person name="Nascimento L."/>
            <person name="Zutavern T."/>
            <person name="O'Shaughnessy A."/>
            <person name="Dike S."/>
            <person name="Dedhia N."/>
            <person name="Preston R."/>
            <person name="Balija V."/>
            <person name="McCombie W.R."/>
            <person name="Chow T."/>
            <person name="Chen H."/>
            <person name="Chung M."/>
            <person name="Chen C."/>
            <person name="Shaw J."/>
            <person name="Wu H."/>
            <person name="Hsiao K."/>
            <person name="Chao Y."/>
            <person name="Chu M."/>
            <person name="Cheng C."/>
            <person name="Hour A."/>
            <person name="Lee P."/>
            <person name="Lin S."/>
            <person name="Lin Y."/>
            <person name="Liou J."/>
            <person name="Liu S."/>
            <person name="Hsing Y."/>
            <person name="Raghuvanshi S."/>
            <person name="Mohanty A."/>
            <person name="Bharti A.K."/>
            <person name="Gaur A."/>
            <person name="Gupta V."/>
            <person name="Kumar D."/>
            <person name="Ravi V."/>
            <person name="Vij S."/>
            <person name="Kapur A."/>
            <person name="Khurana P."/>
            <person name="Khurana P."/>
            <person name="Khurana J.P."/>
            <person name="Tyagi A.K."/>
            <person name="Gaikwad K."/>
            <person name="Singh A."/>
            <person name="Dalal V."/>
            <person name="Srivastava S."/>
            <person name="Dixit A."/>
            <person name="Pal A.K."/>
            <person name="Ghazi I.A."/>
            <person name="Yadav M."/>
            <person name="Pandit A."/>
            <person name="Bhargava A."/>
            <person name="Sureshbabu K."/>
            <person name="Batra K."/>
            <person name="Sharma T.R."/>
            <person name="Mohapatra T."/>
            <person name="Singh N.K."/>
            <person name="Messing J."/>
            <person name="Nelson A.B."/>
            <person name="Fuks G."/>
            <person name="Kavchok S."/>
            <person name="Keizer G."/>
            <person name="Linton E."/>
            <person name="Llaca V."/>
            <person name="Song R."/>
            <person name="Tanyolac B."/>
            <person name="Young S."/>
            <person name="Ho-Il K."/>
            <person name="Hahn J.H."/>
            <person name="Sangsakoo G."/>
            <person name="Vanavichit A."/>
            <person name="de Mattos Luiz.A.T."/>
            <person name="Zimmer P.D."/>
            <person name="Malone G."/>
            <person name="Dellagostin O."/>
            <person name="de Oliveira A.C."/>
            <person name="Bevan M."/>
            <person name="Bancroft I."/>
            <person name="Minx P."/>
            <person name="Cordum H."/>
            <person name="Wilson R."/>
            <person name="Cheng Z."/>
            <person name="Jin W."/>
            <person name="Jiang J."/>
            <person name="Leong S.A."/>
            <person name="Iwama H."/>
            <person name="Gojobori T."/>
            <person name="Itoh T."/>
            <person name="Niimura Y."/>
            <person name="Fujii Y."/>
            <person name="Habara T."/>
            <person name="Sakai H."/>
            <person name="Sato Y."/>
            <person name="Wilson G."/>
            <person name="Kumar K."/>
            <person name="McCouch S."/>
            <person name="Juretic N."/>
            <person name="Hoen D."/>
            <person name="Wright S."/>
            <person name="Bruskiewich R."/>
            <person name="Bureau T."/>
            <person name="Miyao A."/>
            <person name="Hirochika H."/>
            <person name="Nishikawa T."/>
            <person name="Kadowaki K."/>
            <person name="Sugiura M."/>
            <person name="Burr B."/>
            <person name="Sasaki T."/>
        </authorList>
    </citation>
    <scope>NUCLEOTIDE SEQUENCE [LARGE SCALE GENOMIC DNA]</scope>
    <source>
        <strain evidence="4">cv. Nipponbare</strain>
    </source>
</reference>
<evidence type="ECO:0000313" key="2">
    <source>
        <dbReference type="EMBL" id="BAD17397.1"/>
    </source>
</evidence>